<protein>
    <submittedName>
        <fullName evidence="3">SDR family oxidoreductase</fullName>
    </submittedName>
</protein>
<organism evidence="3 4">
    <name type="scientific">Arthrobacter crusticola</name>
    <dbReference type="NCBI Taxonomy" id="2547960"/>
    <lineage>
        <taxon>Bacteria</taxon>
        <taxon>Bacillati</taxon>
        <taxon>Actinomycetota</taxon>
        <taxon>Actinomycetes</taxon>
        <taxon>Micrococcales</taxon>
        <taxon>Micrococcaceae</taxon>
        <taxon>Arthrobacter</taxon>
    </lineage>
</organism>
<dbReference type="FunFam" id="3.40.50.720:FF:000084">
    <property type="entry name" value="Short-chain dehydrogenase reductase"/>
    <property type="match status" value="1"/>
</dbReference>
<dbReference type="CDD" id="cd05233">
    <property type="entry name" value="SDR_c"/>
    <property type="match status" value="1"/>
</dbReference>
<comment type="caution">
    <text evidence="3">The sequence shown here is derived from an EMBL/GenBank/DDBJ whole genome shotgun (WGS) entry which is preliminary data.</text>
</comment>
<evidence type="ECO:0000256" key="2">
    <source>
        <dbReference type="ARBA" id="ARBA00023002"/>
    </source>
</evidence>
<dbReference type="PRINTS" id="PR00080">
    <property type="entry name" value="SDRFAMILY"/>
</dbReference>
<gene>
    <name evidence="3" type="ORF">E2F48_08010</name>
</gene>
<accession>A0A4R5TVS6</accession>
<dbReference type="EMBL" id="SMTK01000003">
    <property type="protein sequence ID" value="TDK25221.1"/>
    <property type="molecule type" value="Genomic_DNA"/>
</dbReference>
<dbReference type="Gene3D" id="3.40.50.720">
    <property type="entry name" value="NAD(P)-binding Rossmann-like Domain"/>
    <property type="match status" value="1"/>
</dbReference>
<dbReference type="Pfam" id="PF13561">
    <property type="entry name" value="adh_short_C2"/>
    <property type="match status" value="1"/>
</dbReference>
<keyword evidence="2" id="KW-0560">Oxidoreductase</keyword>
<proteinExistence type="inferred from homology"/>
<dbReference type="RefSeq" id="WP_133403499.1">
    <property type="nucleotide sequence ID" value="NZ_SMTK01000003.1"/>
</dbReference>
<dbReference type="Proteomes" id="UP000295411">
    <property type="component" value="Unassembled WGS sequence"/>
</dbReference>
<dbReference type="PROSITE" id="PS00061">
    <property type="entry name" value="ADH_SHORT"/>
    <property type="match status" value="1"/>
</dbReference>
<dbReference type="InterPro" id="IPR020904">
    <property type="entry name" value="Sc_DH/Rdtase_CS"/>
</dbReference>
<dbReference type="OrthoDB" id="9804774at2"/>
<dbReference type="AlphaFoldDB" id="A0A4R5TVS6"/>
<evidence type="ECO:0000313" key="3">
    <source>
        <dbReference type="EMBL" id="TDK25221.1"/>
    </source>
</evidence>
<dbReference type="GO" id="GO:0030497">
    <property type="term" value="P:fatty acid elongation"/>
    <property type="evidence" value="ECO:0007669"/>
    <property type="project" value="TreeGrafter"/>
</dbReference>
<dbReference type="PANTHER" id="PTHR42760:SF40">
    <property type="entry name" value="3-OXOACYL-[ACYL-CARRIER-PROTEIN] REDUCTASE, CHLOROPLASTIC"/>
    <property type="match status" value="1"/>
</dbReference>
<dbReference type="PANTHER" id="PTHR42760">
    <property type="entry name" value="SHORT-CHAIN DEHYDROGENASES/REDUCTASES FAMILY MEMBER"/>
    <property type="match status" value="1"/>
</dbReference>
<dbReference type="GO" id="GO:0016616">
    <property type="term" value="F:oxidoreductase activity, acting on the CH-OH group of donors, NAD or NADP as acceptor"/>
    <property type="evidence" value="ECO:0007669"/>
    <property type="project" value="TreeGrafter"/>
</dbReference>
<evidence type="ECO:0000256" key="1">
    <source>
        <dbReference type="ARBA" id="ARBA00006484"/>
    </source>
</evidence>
<dbReference type="InterPro" id="IPR036291">
    <property type="entry name" value="NAD(P)-bd_dom_sf"/>
</dbReference>
<keyword evidence="4" id="KW-1185">Reference proteome</keyword>
<dbReference type="PRINTS" id="PR00081">
    <property type="entry name" value="GDHRDH"/>
</dbReference>
<evidence type="ECO:0000313" key="4">
    <source>
        <dbReference type="Proteomes" id="UP000295411"/>
    </source>
</evidence>
<comment type="similarity">
    <text evidence="1">Belongs to the short-chain dehydrogenases/reductases (SDR) family.</text>
</comment>
<dbReference type="InterPro" id="IPR002347">
    <property type="entry name" value="SDR_fam"/>
</dbReference>
<name>A0A4R5TVS6_9MICC</name>
<reference evidence="3 4" key="1">
    <citation type="submission" date="2019-03" db="EMBL/GenBank/DDBJ databases">
        <title>Arthrobacter sp. nov., an bacterium isolated from biocrust in Mu Us Desert.</title>
        <authorList>
            <person name="Lixiong L."/>
        </authorList>
    </citation>
    <scope>NUCLEOTIDE SEQUENCE [LARGE SCALE GENOMIC DNA]</scope>
    <source>
        <strain evidence="3 4">SLN-3</strain>
    </source>
</reference>
<sequence length="257" mass="26333">MTTSTQTTSSLVTGAGRGIGAAIANALAGAGHRVAVHAGHDADSAERVRAGLPGDGHAVVVGDVASPEACRRVFDEAARELGGIDVLVNNAGVFSSHPVDGTSYADWQQAWRHTLEVNLMGPANLSWLMADHLIHRSRGPAGGRLISVGSRGAYRGEPSTPAYGASKAALHSMTQSLAVALAPHGIVAAAVAPGFVDTRMGRPVLQGAQGDAVRAQSPFGRVAEPEEVAAVVLWLATEAPEWVSGTVVDANGASYLR</sequence>
<dbReference type="SUPFAM" id="SSF51735">
    <property type="entry name" value="NAD(P)-binding Rossmann-fold domains"/>
    <property type="match status" value="1"/>
</dbReference>